<dbReference type="STRING" id="71657.SAMN02982996_02684"/>
<reference evidence="2 3" key="1">
    <citation type="submission" date="2016-10" db="EMBL/GenBank/DDBJ databases">
        <authorList>
            <person name="de Groot N.N."/>
        </authorList>
    </citation>
    <scope>NUCLEOTIDE SEQUENCE [LARGE SCALE GENOMIC DNA]</scope>
    <source>
        <strain evidence="2 3">ATCC 29281</strain>
    </source>
</reference>
<feature type="region of interest" description="Disordered" evidence="1">
    <location>
        <begin position="38"/>
        <end position="59"/>
    </location>
</feature>
<dbReference type="Proteomes" id="UP000187280">
    <property type="component" value="Unassembled WGS sequence"/>
</dbReference>
<evidence type="ECO:0008006" key="4">
    <source>
        <dbReference type="Google" id="ProtNLM"/>
    </source>
</evidence>
<accession>A0A1H4EKJ4</accession>
<proteinExistence type="predicted"/>
<evidence type="ECO:0000313" key="3">
    <source>
        <dbReference type="Proteomes" id="UP000187280"/>
    </source>
</evidence>
<gene>
    <name evidence="2" type="ORF">SAMN02982996_02684</name>
</gene>
<protein>
    <recommendedName>
        <fullName evidence="4">High mobility group protein Z</fullName>
    </recommendedName>
</protein>
<feature type="compositionally biased region" description="Low complexity" evidence="1">
    <location>
        <begin position="38"/>
        <end position="50"/>
    </location>
</feature>
<evidence type="ECO:0000256" key="1">
    <source>
        <dbReference type="SAM" id="MobiDB-lite"/>
    </source>
</evidence>
<evidence type="ECO:0000313" key="2">
    <source>
        <dbReference type="EMBL" id="SEA85456.1"/>
    </source>
</evidence>
<keyword evidence="3" id="KW-1185">Reference proteome</keyword>
<organism evidence="2 3">
    <name type="scientific">Lonsdalea quercina</name>
    <dbReference type="NCBI Taxonomy" id="71657"/>
    <lineage>
        <taxon>Bacteria</taxon>
        <taxon>Pseudomonadati</taxon>
        <taxon>Pseudomonadota</taxon>
        <taxon>Gammaproteobacteria</taxon>
        <taxon>Enterobacterales</taxon>
        <taxon>Pectobacteriaceae</taxon>
        <taxon>Lonsdalea</taxon>
    </lineage>
</organism>
<dbReference type="EMBL" id="FNQS01000010">
    <property type="protein sequence ID" value="SEA85456.1"/>
    <property type="molecule type" value="Genomic_DNA"/>
</dbReference>
<name>A0A1H4EKJ4_9GAMM</name>
<sequence>MLKGLFLILTLLVMCFLLSLLAKLWCLSNRKTRLLRRSLSSRQQPIPQRRSGNKRYRKE</sequence>
<dbReference type="AlphaFoldDB" id="A0A1H4EKJ4"/>